<sequence length="228" mass="25542">MDCSDALDWRLPDGAQQFWLVMDELTASSDFVALSIVKACVNDPTARMAFVSFQEPRSHYDAILHRTGVKWDSDRLLFIDGLSDQDVWDSPEYVDGLRLRLTRWSNDDREDVPRVCVIDGASVLLESARNPADVVDFVRLLLDECIGVVFCVRSDISAHAGAIACLQDIADVSVRVCPLATGYNPNIDGQLRISRRPNFCHPPTNPSPVHFRRSDTEVTVFTRGSLFQ</sequence>
<comment type="pathway">
    <text evidence="1">tRNA modification; 5-methoxycarbonylmethyl-2-thiouridine-tRNA biosynthesis.</text>
</comment>
<dbReference type="OrthoDB" id="9995306at2759"/>
<dbReference type="UniPathway" id="UPA00988"/>
<comment type="similarity">
    <text evidence="2">Belongs to the ELP6 family.</text>
</comment>
<dbReference type="InterPro" id="IPR018627">
    <property type="entry name" value="ELP6"/>
</dbReference>
<dbReference type="Proteomes" id="UP000039324">
    <property type="component" value="Unassembled WGS sequence"/>
</dbReference>
<protein>
    <recommendedName>
        <fullName evidence="5">Elongator complex protein 6</fullName>
    </recommendedName>
</protein>
<dbReference type="AlphaFoldDB" id="A0A0G4IVS2"/>
<evidence type="ECO:0000256" key="2">
    <source>
        <dbReference type="ARBA" id="ARBA00008837"/>
    </source>
</evidence>
<dbReference type="GO" id="GO:0033588">
    <property type="term" value="C:elongator holoenzyme complex"/>
    <property type="evidence" value="ECO:0007669"/>
    <property type="project" value="InterPro"/>
</dbReference>
<gene>
    <name evidence="3" type="ORF">PBRA_001312</name>
</gene>
<dbReference type="GO" id="GO:0002098">
    <property type="term" value="P:tRNA wobble uridine modification"/>
    <property type="evidence" value="ECO:0007669"/>
    <property type="project" value="InterPro"/>
</dbReference>
<name>A0A0G4IVS2_PLABS</name>
<dbReference type="Gene3D" id="3.40.50.300">
    <property type="entry name" value="P-loop containing nucleotide triphosphate hydrolases"/>
    <property type="match status" value="1"/>
</dbReference>
<evidence type="ECO:0000256" key="1">
    <source>
        <dbReference type="ARBA" id="ARBA00005043"/>
    </source>
</evidence>
<organism evidence="3 4">
    <name type="scientific">Plasmodiophora brassicae</name>
    <name type="common">Clubroot disease agent</name>
    <dbReference type="NCBI Taxonomy" id="37360"/>
    <lineage>
        <taxon>Eukaryota</taxon>
        <taxon>Sar</taxon>
        <taxon>Rhizaria</taxon>
        <taxon>Endomyxa</taxon>
        <taxon>Phytomyxea</taxon>
        <taxon>Plasmodiophorida</taxon>
        <taxon>Plasmodiophoridae</taxon>
        <taxon>Plasmodiophora</taxon>
    </lineage>
</organism>
<dbReference type="EMBL" id="CDSF01000090">
    <property type="protein sequence ID" value="CEO99405.1"/>
    <property type="molecule type" value="Genomic_DNA"/>
</dbReference>
<proteinExistence type="inferred from homology"/>
<evidence type="ECO:0000313" key="4">
    <source>
        <dbReference type="Proteomes" id="UP000039324"/>
    </source>
</evidence>
<evidence type="ECO:0000313" key="3">
    <source>
        <dbReference type="EMBL" id="CEO99405.1"/>
    </source>
</evidence>
<evidence type="ECO:0008006" key="5">
    <source>
        <dbReference type="Google" id="ProtNLM"/>
    </source>
</evidence>
<dbReference type="PANTHER" id="PTHR16184">
    <property type="entry name" value="ELONGATOR COMPLEX PROTEIN 6"/>
    <property type="match status" value="1"/>
</dbReference>
<accession>A0A0G4IVS2</accession>
<keyword evidence="4" id="KW-1185">Reference proteome</keyword>
<reference evidence="3 4" key="1">
    <citation type="submission" date="2015-02" db="EMBL/GenBank/DDBJ databases">
        <authorList>
            <person name="Chooi Y.-H."/>
        </authorList>
    </citation>
    <scope>NUCLEOTIDE SEQUENCE [LARGE SCALE GENOMIC DNA]</scope>
    <source>
        <strain evidence="3">E3</strain>
    </source>
</reference>
<dbReference type="PANTHER" id="PTHR16184:SF6">
    <property type="entry name" value="ELONGATOR COMPLEX PROTEIN 6"/>
    <property type="match status" value="1"/>
</dbReference>
<dbReference type="InterPro" id="IPR027417">
    <property type="entry name" value="P-loop_NTPase"/>
</dbReference>